<proteinExistence type="predicted"/>
<reference evidence="3" key="1">
    <citation type="journal article" date="2014" name="Genome Announc.">
        <title>Genome sequence and annotation of Acremonium chrysogenum, producer of the beta-lactam antibiotic cephalosporin C.</title>
        <authorList>
            <person name="Terfehr D."/>
            <person name="Dahlmann T.A."/>
            <person name="Specht T."/>
            <person name="Zadra I."/>
            <person name="Kuernsteiner H."/>
            <person name="Kueck U."/>
        </authorList>
    </citation>
    <scope>NUCLEOTIDE SEQUENCE [LARGE SCALE GENOMIC DNA]</scope>
    <source>
        <strain evidence="3">ATCC 11550 / CBS 779.69 / DSM 880 / IAM 14645 / JCM 23072 / IMI 49137</strain>
    </source>
</reference>
<dbReference type="HOGENOM" id="CLU_2319636_0_0_1"/>
<evidence type="ECO:0000313" key="3">
    <source>
        <dbReference type="Proteomes" id="UP000029964"/>
    </source>
</evidence>
<comment type="caution">
    <text evidence="2">The sequence shown here is derived from an EMBL/GenBank/DDBJ whole genome shotgun (WGS) entry which is preliminary data.</text>
</comment>
<dbReference type="AlphaFoldDB" id="A0A086SUV2"/>
<protein>
    <submittedName>
        <fullName evidence="2">Uncharacterized protein</fullName>
    </submittedName>
</protein>
<keyword evidence="3" id="KW-1185">Reference proteome</keyword>
<organism evidence="2 3">
    <name type="scientific">Hapsidospora chrysogenum (strain ATCC 11550 / CBS 779.69 / DSM 880 / IAM 14645 / JCM 23072 / IMI 49137)</name>
    <name type="common">Acremonium chrysogenum</name>
    <dbReference type="NCBI Taxonomy" id="857340"/>
    <lineage>
        <taxon>Eukaryota</taxon>
        <taxon>Fungi</taxon>
        <taxon>Dikarya</taxon>
        <taxon>Ascomycota</taxon>
        <taxon>Pezizomycotina</taxon>
        <taxon>Sordariomycetes</taxon>
        <taxon>Hypocreomycetidae</taxon>
        <taxon>Hypocreales</taxon>
        <taxon>Bionectriaceae</taxon>
        <taxon>Hapsidospora</taxon>
    </lineage>
</organism>
<gene>
    <name evidence="2" type="ORF">ACRE_084140</name>
</gene>
<evidence type="ECO:0000313" key="2">
    <source>
        <dbReference type="EMBL" id="KFH40884.1"/>
    </source>
</evidence>
<evidence type="ECO:0000256" key="1">
    <source>
        <dbReference type="SAM" id="MobiDB-lite"/>
    </source>
</evidence>
<dbReference type="Proteomes" id="UP000029964">
    <property type="component" value="Unassembled WGS sequence"/>
</dbReference>
<dbReference type="EMBL" id="JPKY01000160">
    <property type="protein sequence ID" value="KFH40884.1"/>
    <property type="molecule type" value="Genomic_DNA"/>
</dbReference>
<name>A0A086SUV2_HAPC1</name>
<sequence>MKARLSLQLGGEKRVGFRSSSGPRKTRAAASTIVETAGEKEDTRKNLNPGVNEKKELRDLTCRGTGGFGGFEWLREGGGEGRGWGRKGRGGKTGIRGEK</sequence>
<feature type="region of interest" description="Disordered" evidence="1">
    <location>
        <begin position="73"/>
        <end position="99"/>
    </location>
</feature>
<feature type="region of interest" description="Disordered" evidence="1">
    <location>
        <begin position="1"/>
        <end position="29"/>
    </location>
</feature>
<accession>A0A086SUV2</accession>